<evidence type="ECO:0000256" key="6">
    <source>
        <dbReference type="ARBA" id="ARBA00022989"/>
    </source>
</evidence>
<dbReference type="InterPro" id="IPR051088">
    <property type="entry name" value="PTS_Sugar-EIIC/EIIB"/>
</dbReference>
<dbReference type="AlphaFoldDB" id="A0A1X3ANA4"/>
<keyword evidence="4 8" id="KW-0762">Sugar transport</keyword>
<feature type="transmembrane region" description="Helical" evidence="9">
    <location>
        <begin position="204"/>
        <end position="223"/>
    </location>
</feature>
<evidence type="ECO:0000256" key="4">
    <source>
        <dbReference type="ARBA" id="ARBA00022597"/>
    </source>
</evidence>
<dbReference type="InterPro" id="IPR004501">
    <property type="entry name" value="PTS_EIIC_3"/>
</dbReference>
<feature type="transmembrane region" description="Helical" evidence="9">
    <location>
        <begin position="172"/>
        <end position="192"/>
    </location>
</feature>
<reference evidence="11 13" key="1">
    <citation type="submission" date="2018-10" db="EMBL/GenBank/DDBJ databases">
        <title>Genotypes and phenotypes of Enterococci isolated from broiler chickens.</title>
        <authorList>
            <person name="Muhammad A.R."/>
            <person name="Diarra M.S."/>
        </authorList>
    </citation>
    <scope>NUCLEOTIDE SEQUENCE [LARGE SCALE GENOMIC DNA]</scope>
    <source>
        <strain evidence="11 13">LIT2 A36'</strain>
    </source>
</reference>
<dbReference type="NCBIfam" id="TIGR00410">
    <property type="entry name" value="lacE"/>
    <property type="match status" value="1"/>
</dbReference>
<dbReference type="RefSeq" id="WP_002389704.1">
    <property type="nucleotide sequence ID" value="NZ_CABGHV010000004.1"/>
</dbReference>
<evidence type="ECO:0000313" key="14">
    <source>
        <dbReference type="Proteomes" id="UP000292223"/>
    </source>
</evidence>
<feature type="transmembrane region" description="Helical" evidence="9">
    <location>
        <begin position="129"/>
        <end position="151"/>
    </location>
</feature>
<evidence type="ECO:0000256" key="5">
    <source>
        <dbReference type="ARBA" id="ARBA00022692"/>
    </source>
</evidence>
<feature type="transmembrane region" description="Helical" evidence="9">
    <location>
        <begin position="32"/>
        <end position="53"/>
    </location>
</feature>
<keyword evidence="7 8" id="KW-0472">Membrane</keyword>
<keyword evidence="3 8" id="KW-1003">Cell membrane</keyword>
<evidence type="ECO:0000259" key="10">
    <source>
        <dbReference type="PROSITE" id="PS51105"/>
    </source>
</evidence>
<dbReference type="InterPro" id="IPR003352">
    <property type="entry name" value="PTS_EIIC"/>
</dbReference>
<dbReference type="PANTHER" id="PTHR33989:SF4">
    <property type="entry name" value="PTS SYSTEM N,N'-DIACETYLCHITOBIOSE-SPECIFIC EIIC COMPONENT"/>
    <property type="match status" value="1"/>
</dbReference>
<feature type="transmembrane region" description="Helical" evidence="9">
    <location>
        <begin position="73"/>
        <end position="91"/>
    </location>
</feature>
<feature type="transmembrane region" description="Helical" evidence="9">
    <location>
        <begin position="270"/>
        <end position="291"/>
    </location>
</feature>
<feature type="transmembrane region" description="Helical" evidence="9">
    <location>
        <begin position="98"/>
        <end position="117"/>
    </location>
</feature>
<dbReference type="GO" id="GO:0005886">
    <property type="term" value="C:plasma membrane"/>
    <property type="evidence" value="ECO:0007669"/>
    <property type="project" value="UniProtKB-SubCell"/>
</dbReference>
<comment type="caution">
    <text evidence="12">The sequence shown here is derived from an EMBL/GenBank/DDBJ whole genome shotgun (WGS) entry which is preliminary data.</text>
</comment>
<dbReference type="Pfam" id="PF02378">
    <property type="entry name" value="PTS_EIIC"/>
    <property type="match status" value="1"/>
</dbReference>
<evidence type="ECO:0000256" key="9">
    <source>
        <dbReference type="SAM" id="Phobius"/>
    </source>
</evidence>
<keyword evidence="2 8" id="KW-0813">Transport</keyword>
<dbReference type="PIRSF" id="PIRSF006351">
    <property type="entry name" value="PTS_EIIC-Cellobiose"/>
    <property type="match status" value="1"/>
</dbReference>
<feature type="transmembrane region" description="Helical" evidence="9">
    <location>
        <begin position="330"/>
        <end position="349"/>
    </location>
</feature>
<dbReference type="GO" id="GO:0009401">
    <property type="term" value="P:phosphoenolpyruvate-dependent sugar phosphotransferase system"/>
    <property type="evidence" value="ECO:0007669"/>
    <property type="project" value="InterPro"/>
</dbReference>
<comment type="function">
    <text evidence="8">The phosphoenolpyruvate-dependent sugar phosphotransferase system (PTS), a major carbohydrate active -transport system, catalyzes the phosphorylation of incoming sugar substrates concomitant with their translocation across the cell membrane.</text>
</comment>
<evidence type="ECO:0000256" key="7">
    <source>
        <dbReference type="ARBA" id="ARBA00023136"/>
    </source>
</evidence>
<reference evidence="12 14" key="2">
    <citation type="submission" date="2019-02" db="EMBL/GenBank/DDBJ databases">
        <title>From farm to fork: dissemination of Tn554::fexA-optrA in linezolid-resistant Enterococcus faecalis clones from chicken feces and meat in Tunisia.</title>
        <authorList>
            <person name="Tedim A.P."/>
            <person name="Elghaieb H."/>
            <person name="Abbassi M.S."/>
            <person name="Novais C."/>
            <person name="Hassen A."/>
            <person name="Peixe L."/>
            <person name="Freitas A.R."/>
        </authorList>
    </citation>
    <scope>NUCLEOTIDE SEQUENCE [LARGE SCALE GENOMIC DNA]</scope>
    <source>
        <strain evidence="12 14">728T</strain>
    </source>
</reference>
<evidence type="ECO:0000256" key="8">
    <source>
        <dbReference type="PIRNR" id="PIRNR006351"/>
    </source>
</evidence>
<evidence type="ECO:0000256" key="3">
    <source>
        <dbReference type="ARBA" id="ARBA00022475"/>
    </source>
</evidence>
<evidence type="ECO:0000313" key="13">
    <source>
        <dbReference type="Proteomes" id="UP000281488"/>
    </source>
</evidence>
<evidence type="ECO:0000256" key="2">
    <source>
        <dbReference type="ARBA" id="ARBA00022448"/>
    </source>
</evidence>
<dbReference type="EMBL" id="RKMZ01000004">
    <property type="protein sequence ID" value="ROX33234.1"/>
    <property type="molecule type" value="Genomic_DNA"/>
</dbReference>
<dbReference type="EMBL" id="SEWT01000006">
    <property type="protein sequence ID" value="RYU31973.1"/>
    <property type="molecule type" value="Genomic_DNA"/>
</dbReference>
<gene>
    <name evidence="11" type="ORF">EGW16_09005</name>
    <name evidence="12" type="ORF">EU507_09725</name>
</gene>
<dbReference type="InterPro" id="IPR004796">
    <property type="entry name" value="PTS_IIC_cello"/>
</dbReference>
<name>A0A1X3ANA4_ENTFL</name>
<evidence type="ECO:0000256" key="1">
    <source>
        <dbReference type="ARBA" id="ARBA00004651"/>
    </source>
</evidence>
<feature type="transmembrane region" description="Helical" evidence="9">
    <location>
        <begin position="379"/>
        <end position="398"/>
    </location>
</feature>
<proteinExistence type="predicted"/>
<evidence type="ECO:0000313" key="11">
    <source>
        <dbReference type="EMBL" id="ROX33234.1"/>
    </source>
</evidence>
<feature type="transmembrane region" description="Helical" evidence="9">
    <location>
        <begin position="230"/>
        <end position="250"/>
    </location>
</feature>
<dbReference type="KEGG" id="ene:ENT_00860"/>
<dbReference type="PROSITE" id="PS51105">
    <property type="entry name" value="PTS_EIIC_TYPE_3"/>
    <property type="match status" value="1"/>
</dbReference>
<dbReference type="PANTHER" id="PTHR33989">
    <property type="match status" value="1"/>
</dbReference>
<keyword evidence="6 9" id="KW-1133">Transmembrane helix</keyword>
<feature type="domain" description="PTS EIIC type-3" evidence="10">
    <location>
        <begin position="8"/>
        <end position="397"/>
    </location>
</feature>
<sequence length="433" mass="47588">MEKIVQFVNEKISPPLMKVGENRYMIAVKNGMILTVPFTIIGSIFMILAQFPLTSYQNFIEPYKNVLMVPTSVTFGIIGLIAVVGISYSLSQFYKIDTIRNVLMSLVCYLLVQSSMGEDGSYSINTGNFGTLGVFSAIIISFVVVEIYRFCMNKQLAIKMPSSVPPAIAKSFNILIPLLISLTVFWVIRVLLGFDINASLNMLFSPLVQGLSTLPGILVFMLLRSLLWCVGIHGGAVLSVADPIFLTMLGANTDALAAGEPLPYITAAGFVNFIFIGGGGATLMLVIFMIFSKDQGLRTLGKLSLPASIFEINEPIVFGVPMVLNPVLMIPYTLCNTLLALIAYLLMYFDVIGRPVVAVPWTTPPILMQYLTSGGDWRAAVYGVFALLVSGAIYYPFFKMLEKQRLDITIQETAENEENLEGETVRESNESVY</sequence>
<accession>A0A1X3ANA4</accession>
<protein>
    <recommendedName>
        <fullName evidence="8">Permease IIC component</fullName>
    </recommendedName>
</protein>
<organism evidence="12 14">
    <name type="scientific">Enterococcus faecalis</name>
    <name type="common">Streptococcus faecalis</name>
    <dbReference type="NCBI Taxonomy" id="1351"/>
    <lineage>
        <taxon>Bacteria</taxon>
        <taxon>Bacillati</taxon>
        <taxon>Bacillota</taxon>
        <taxon>Bacilli</taxon>
        <taxon>Lactobacillales</taxon>
        <taxon>Enterococcaceae</taxon>
        <taxon>Enterococcus</taxon>
    </lineage>
</organism>
<comment type="subcellular location">
    <subcellularLocation>
        <location evidence="1">Cell membrane</location>
        <topology evidence="1">Multi-pass membrane protein</topology>
    </subcellularLocation>
</comment>
<evidence type="ECO:0000313" key="12">
    <source>
        <dbReference type="EMBL" id="RYU31973.1"/>
    </source>
</evidence>
<dbReference type="Proteomes" id="UP000292223">
    <property type="component" value="Unassembled WGS sequence"/>
</dbReference>
<keyword evidence="5 9" id="KW-0812">Transmembrane</keyword>
<dbReference type="Proteomes" id="UP000281488">
    <property type="component" value="Unassembled WGS sequence"/>
</dbReference>
<dbReference type="GO" id="GO:0008982">
    <property type="term" value="F:protein-N(PI)-phosphohistidine-sugar phosphotransferase activity"/>
    <property type="evidence" value="ECO:0007669"/>
    <property type="project" value="UniProtKB-UniRule"/>
</dbReference>